<evidence type="ECO:0000259" key="13">
    <source>
        <dbReference type="Pfam" id="PF01728"/>
    </source>
</evidence>
<evidence type="ECO:0000256" key="1">
    <source>
        <dbReference type="ARBA" id="ARBA00022552"/>
    </source>
</evidence>
<evidence type="ECO:0000256" key="8">
    <source>
        <dbReference type="ARBA" id="ARBA00041995"/>
    </source>
</evidence>
<evidence type="ECO:0000256" key="9">
    <source>
        <dbReference type="ARBA" id="ARBA00042745"/>
    </source>
</evidence>
<gene>
    <name evidence="11" type="primary">rlmE</name>
    <name evidence="11" type="synonym">ftsJ</name>
    <name evidence="11" type="synonym">rrmJ</name>
    <name evidence="14" type="ORF">TDIS_0137</name>
</gene>
<dbReference type="EMBL" id="LWLG01000001">
    <property type="protein sequence ID" value="OAQ21619.1"/>
    <property type="molecule type" value="Genomic_DNA"/>
</dbReference>
<evidence type="ECO:0000256" key="11">
    <source>
        <dbReference type="HAMAP-Rule" id="MF_01547"/>
    </source>
</evidence>
<evidence type="ECO:0000256" key="5">
    <source>
        <dbReference type="ARBA" id="ARBA00037569"/>
    </source>
</evidence>
<dbReference type="RefSeq" id="WP_068668794.1">
    <property type="nucleotide sequence ID" value="NZ_LWLG01000001.1"/>
</dbReference>
<dbReference type="Gene3D" id="3.40.50.150">
    <property type="entry name" value="Vaccinia Virus protein VP39"/>
    <property type="match status" value="1"/>
</dbReference>
<dbReference type="AlphaFoldDB" id="A0A179D7A4"/>
<dbReference type="GO" id="GO:0008650">
    <property type="term" value="F:rRNA (uridine-2'-O-)-methyltransferase activity"/>
    <property type="evidence" value="ECO:0007669"/>
    <property type="project" value="UniProtKB-UniRule"/>
</dbReference>
<evidence type="ECO:0000256" key="10">
    <source>
        <dbReference type="ARBA" id="ARBA00048970"/>
    </source>
</evidence>
<evidence type="ECO:0000313" key="15">
    <source>
        <dbReference type="Proteomes" id="UP000078390"/>
    </source>
</evidence>
<evidence type="ECO:0000256" key="6">
    <source>
        <dbReference type="ARBA" id="ARBA00038861"/>
    </source>
</evidence>
<reference evidence="14 15" key="1">
    <citation type="submission" date="2016-04" db="EMBL/GenBank/DDBJ databases">
        <title>Genome analysis of Thermosulfurimonas dismutans, the first thermophilic sulfur-disproportionating bacterium of the phylum Thermodesulfobacteria.</title>
        <authorList>
            <person name="Mardanov A.V."/>
            <person name="Beletsky A.V."/>
            <person name="Kadnikov V.V."/>
            <person name="Slobodkin A.I."/>
            <person name="Ravin N.V."/>
        </authorList>
    </citation>
    <scope>NUCLEOTIDE SEQUENCE [LARGE SCALE GENOMIC DNA]</scope>
    <source>
        <strain evidence="14 15">S95</strain>
    </source>
</reference>
<comment type="caution">
    <text evidence="14">The sequence shown here is derived from an EMBL/GenBank/DDBJ whole genome shotgun (WGS) entry which is preliminary data.</text>
</comment>
<dbReference type="PANTHER" id="PTHR10920">
    <property type="entry name" value="RIBOSOMAL RNA METHYLTRANSFERASE"/>
    <property type="match status" value="1"/>
</dbReference>
<dbReference type="GO" id="GO:0005737">
    <property type="term" value="C:cytoplasm"/>
    <property type="evidence" value="ECO:0007669"/>
    <property type="project" value="UniProtKB-SubCell"/>
</dbReference>
<dbReference type="PANTHER" id="PTHR10920:SF18">
    <property type="entry name" value="RRNA METHYLTRANSFERASE 2, MITOCHONDRIAL"/>
    <property type="match status" value="1"/>
</dbReference>
<sequence>MARKKKNPWADHYTRKAKQEGFPARSVYKLKEAQSKYRLLKPGDVVLDLGCAPGAWSKYALKIVGPKGLVVGLDLGQVSLKTAHFVFLQKDVFEISSEELRALSPKDFYDAVLSDLAPKTTGDRSGDHFRSLHLARRALELACELLSPQGVFMVKVFEGERFPVFREEVARHFKRIKLFRPKSTRSSSREIFVLAFERKLS</sequence>
<feature type="binding site" evidence="11">
    <location>
        <position position="91"/>
    </location>
    <ligand>
        <name>S-adenosyl-L-methionine</name>
        <dbReference type="ChEBI" id="CHEBI:59789"/>
    </ligand>
</feature>
<proteinExistence type="inferred from homology"/>
<feature type="binding site" evidence="11">
    <location>
        <position position="115"/>
    </location>
    <ligand>
        <name>S-adenosyl-L-methionine</name>
        <dbReference type="ChEBI" id="CHEBI:59789"/>
    </ligand>
</feature>
<name>A0A179D7A4_9BACT</name>
<dbReference type="HAMAP" id="MF_01547">
    <property type="entry name" value="RNA_methyltr_E"/>
    <property type="match status" value="1"/>
</dbReference>
<dbReference type="PIRSF" id="PIRSF005461">
    <property type="entry name" value="23S_rRNA_mtase"/>
    <property type="match status" value="1"/>
</dbReference>
<protein>
    <recommendedName>
        <fullName evidence="7 11">Ribosomal RNA large subunit methyltransferase E</fullName>
        <ecNumber evidence="6 11">2.1.1.166</ecNumber>
    </recommendedName>
    <alternativeName>
        <fullName evidence="9 11">23S rRNA Um2552 methyltransferase</fullName>
    </alternativeName>
    <alternativeName>
        <fullName evidence="8 11">rRNA (uridine-2'-O-)-methyltransferase</fullName>
    </alternativeName>
</protein>
<keyword evidence="11" id="KW-0963">Cytoplasm</keyword>
<evidence type="ECO:0000256" key="12">
    <source>
        <dbReference type="PIRSR" id="PIRSR005461-1"/>
    </source>
</evidence>
<feature type="binding site" evidence="11">
    <location>
        <position position="54"/>
    </location>
    <ligand>
        <name>S-adenosyl-L-methionine</name>
        <dbReference type="ChEBI" id="CHEBI:59789"/>
    </ligand>
</feature>
<keyword evidence="4 11" id="KW-0949">S-adenosyl-L-methionine</keyword>
<dbReference type="CDD" id="cd02440">
    <property type="entry name" value="AdoMet_MTases"/>
    <property type="match status" value="1"/>
</dbReference>
<keyword evidence="1 11" id="KW-0698">rRNA processing</keyword>
<comment type="similarity">
    <text evidence="11">Belongs to the class I-like SAM-binding methyltransferase superfamily. RNA methyltransferase RlmE family.</text>
</comment>
<evidence type="ECO:0000256" key="7">
    <source>
        <dbReference type="ARBA" id="ARBA00041129"/>
    </source>
</evidence>
<evidence type="ECO:0000313" key="14">
    <source>
        <dbReference type="EMBL" id="OAQ21619.1"/>
    </source>
</evidence>
<dbReference type="PATRIC" id="fig|999894.6.peg.138"/>
<dbReference type="STRING" id="999894.TDIS_0137"/>
<comment type="function">
    <text evidence="5 11">Specifically methylates the uridine in position 2552 of 23S rRNA at the 2'-O position of the ribose in the fully assembled 50S ribosomal subunit.</text>
</comment>
<accession>A0A179D7A4</accession>
<keyword evidence="3 11" id="KW-0808">Transferase</keyword>
<evidence type="ECO:0000256" key="4">
    <source>
        <dbReference type="ARBA" id="ARBA00022691"/>
    </source>
</evidence>
<dbReference type="OrthoDB" id="9790080at2"/>
<feature type="active site" description="Proton acceptor" evidence="11 12">
    <location>
        <position position="155"/>
    </location>
</feature>
<feature type="binding site" evidence="11">
    <location>
        <position position="56"/>
    </location>
    <ligand>
        <name>S-adenosyl-L-methionine</name>
        <dbReference type="ChEBI" id="CHEBI:59789"/>
    </ligand>
</feature>
<dbReference type="Pfam" id="PF01728">
    <property type="entry name" value="FtsJ"/>
    <property type="match status" value="1"/>
</dbReference>
<evidence type="ECO:0000256" key="2">
    <source>
        <dbReference type="ARBA" id="ARBA00022603"/>
    </source>
</evidence>
<feature type="domain" description="Ribosomal RNA methyltransferase FtsJ" evidence="13">
    <location>
        <begin position="23"/>
        <end position="197"/>
    </location>
</feature>
<feature type="binding site" evidence="11">
    <location>
        <position position="74"/>
    </location>
    <ligand>
        <name>S-adenosyl-L-methionine</name>
        <dbReference type="ChEBI" id="CHEBI:59789"/>
    </ligand>
</feature>
<comment type="subcellular location">
    <subcellularLocation>
        <location evidence="11">Cytoplasm</location>
    </subcellularLocation>
</comment>
<dbReference type="InterPro" id="IPR029063">
    <property type="entry name" value="SAM-dependent_MTases_sf"/>
</dbReference>
<evidence type="ECO:0000256" key="3">
    <source>
        <dbReference type="ARBA" id="ARBA00022679"/>
    </source>
</evidence>
<dbReference type="EC" id="2.1.1.166" evidence="6 11"/>
<dbReference type="Proteomes" id="UP000078390">
    <property type="component" value="Unassembled WGS sequence"/>
</dbReference>
<keyword evidence="15" id="KW-1185">Reference proteome</keyword>
<dbReference type="InterPro" id="IPR050082">
    <property type="entry name" value="RNA_methyltr_RlmE"/>
</dbReference>
<dbReference type="InterPro" id="IPR002877">
    <property type="entry name" value="RNA_MeTrfase_FtsJ_dom"/>
</dbReference>
<organism evidence="14 15">
    <name type="scientific">Thermosulfurimonas dismutans</name>
    <dbReference type="NCBI Taxonomy" id="999894"/>
    <lineage>
        <taxon>Bacteria</taxon>
        <taxon>Pseudomonadati</taxon>
        <taxon>Thermodesulfobacteriota</taxon>
        <taxon>Thermodesulfobacteria</taxon>
        <taxon>Thermodesulfobacteriales</taxon>
        <taxon>Thermodesulfobacteriaceae</taxon>
        <taxon>Thermosulfurimonas</taxon>
    </lineage>
</organism>
<dbReference type="SUPFAM" id="SSF53335">
    <property type="entry name" value="S-adenosyl-L-methionine-dependent methyltransferases"/>
    <property type="match status" value="1"/>
</dbReference>
<comment type="catalytic activity">
    <reaction evidence="10 11">
        <text>uridine(2552) in 23S rRNA + S-adenosyl-L-methionine = 2'-O-methyluridine(2552) in 23S rRNA + S-adenosyl-L-homocysteine + H(+)</text>
        <dbReference type="Rhea" id="RHEA:42720"/>
        <dbReference type="Rhea" id="RHEA-COMP:10202"/>
        <dbReference type="Rhea" id="RHEA-COMP:10203"/>
        <dbReference type="ChEBI" id="CHEBI:15378"/>
        <dbReference type="ChEBI" id="CHEBI:57856"/>
        <dbReference type="ChEBI" id="CHEBI:59789"/>
        <dbReference type="ChEBI" id="CHEBI:65315"/>
        <dbReference type="ChEBI" id="CHEBI:74478"/>
        <dbReference type="EC" id="2.1.1.166"/>
    </reaction>
</comment>
<dbReference type="InterPro" id="IPR015507">
    <property type="entry name" value="rRNA-MeTfrase_E"/>
</dbReference>
<keyword evidence="2 11" id="KW-0489">Methyltransferase</keyword>